<dbReference type="PANTHER" id="PTHR37984:SF13">
    <property type="entry name" value="RIBONUCLEASE H"/>
    <property type="match status" value="1"/>
</dbReference>
<comment type="subcellular location">
    <subcellularLocation>
        <location evidence="1">Membrane</location>
        <topology evidence="1">Multi-pass membrane protein</topology>
    </subcellularLocation>
</comment>
<feature type="compositionally biased region" description="Basic and acidic residues" evidence="7">
    <location>
        <begin position="615"/>
        <end position="631"/>
    </location>
</feature>
<gene>
    <name evidence="11" type="ORF">ROHU_013136</name>
</gene>
<dbReference type="Pfam" id="PF00078">
    <property type="entry name" value="RVT_1"/>
    <property type="match status" value="1"/>
</dbReference>
<dbReference type="STRING" id="84645.A0A498LC19"/>
<feature type="region of interest" description="Disordered" evidence="7">
    <location>
        <begin position="592"/>
        <end position="656"/>
    </location>
</feature>
<dbReference type="GO" id="GO:0006259">
    <property type="term" value="P:DNA metabolic process"/>
    <property type="evidence" value="ECO:0007669"/>
    <property type="project" value="UniProtKB-ARBA"/>
</dbReference>
<protein>
    <recommendedName>
        <fullName evidence="3">ribonuclease H</fullName>
        <ecNumber evidence="3">3.1.26.4</ecNumber>
    </recommendedName>
</protein>
<dbReference type="SUPFAM" id="SSF56672">
    <property type="entry name" value="DNA/RNA polymerases"/>
    <property type="match status" value="1"/>
</dbReference>
<dbReference type="AlphaFoldDB" id="A0A498LC19"/>
<feature type="domain" description="SAP" evidence="8">
    <location>
        <begin position="45"/>
        <end position="79"/>
    </location>
</feature>
<dbReference type="InterPro" id="IPR004342">
    <property type="entry name" value="EXS_C"/>
</dbReference>
<dbReference type="InterPro" id="IPR043128">
    <property type="entry name" value="Rev_trsase/Diguanyl_cyclase"/>
</dbReference>
<evidence type="ECO:0000256" key="3">
    <source>
        <dbReference type="ARBA" id="ARBA00012180"/>
    </source>
</evidence>
<dbReference type="InterPro" id="IPR050951">
    <property type="entry name" value="Retrovirus_Pol_polyprotein"/>
</dbReference>
<name>A0A498LC19_LABRO</name>
<keyword evidence="5" id="KW-1133">Transmembrane helix</keyword>
<evidence type="ECO:0000256" key="1">
    <source>
        <dbReference type="ARBA" id="ARBA00004141"/>
    </source>
</evidence>
<evidence type="ECO:0000313" key="11">
    <source>
        <dbReference type="EMBL" id="RXN04054.1"/>
    </source>
</evidence>
<dbReference type="GO" id="GO:0016020">
    <property type="term" value="C:membrane"/>
    <property type="evidence" value="ECO:0007669"/>
    <property type="project" value="UniProtKB-SubCell"/>
</dbReference>
<dbReference type="CDD" id="cd01647">
    <property type="entry name" value="RT_LTR"/>
    <property type="match status" value="1"/>
</dbReference>
<proteinExistence type="inferred from homology"/>
<evidence type="ECO:0000256" key="5">
    <source>
        <dbReference type="ARBA" id="ARBA00022989"/>
    </source>
</evidence>
<dbReference type="EC" id="3.1.26.4" evidence="3"/>
<dbReference type="EMBL" id="QBIY01013464">
    <property type="protein sequence ID" value="RXN04054.1"/>
    <property type="molecule type" value="Genomic_DNA"/>
</dbReference>
<dbReference type="InterPro" id="IPR043502">
    <property type="entry name" value="DNA/RNA_pol_sf"/>
</dbReference>
<dbReference type="GO" id="GO:0005737">
    <property type="term" value="C:cytoplasm"/>
    <property type="evidence" value="ECO:0007669"/>
    <property type="project" value="UniProtKB-ARBA"/>
</dbReference>
<dbReference type="PANTHER" id="PTHR37984">
    <property type="entry name" value="PROTEIN CBG26694"/>
    <property type="match status" value="1"/>
</dbReference>
<accession>A0A498LC19</accession>
<evidence type="ECO:0000256" key="7">
    <source>
        <dbReference type="SAM" id="MobiDB-lite"/>
    </source>
</evidence>
<organism evidence="11 12">
    <name type="scientific">Labeo rohita</name>
    <name type="common">Indian major carp</name>
    <name type="synonym">Cyprinus rohita</name>
    <dbReference type="NCBI Taxonomy" id="84645"/>
    <lineage>
        <taxon>Eukaryota</taxon>
        <taxon>Metazoa</taxon>
        <taxon>Chordata</taxon>
        <taxon>Craniata</taxon>
        <taxon>Vertebrata</taxon>
        <taxon>Euteleostomi</taxon>
        <taxon>Actinopterygii</taxon>
        <taxon>Neopterygii</taxon>
        <taxon>Teleostei</taxon>
        <taxon>Ostariophysi</taxon>
        <taxon>Cypriniformes</taxon>
        <taxon>Cyprinidae</taxon>
        <taxon>Labeoninae</taxon>
        <taxon>Labeonini</taxon>
        <taxon>Labeo</taxon>
    </lineage>
</organism>
<dbReference type="GO" id="GO:0003676">
    <property type="term" value="F:nucleic acid binding"/>
    <property type="evidence" value="ECO:0007669"/>
    <property type="project" value="InterPro"/>
</dbReference>
<evidence type="ECO:0000256" key="4">
    <source>
        <dbReference type="ARBA" id="ARBA00022692"/>
    </source>
</evidence>
<keyword evidence="6" id="KW-0472">Membrane</keyword>
<dbReference type="PROSITE" id="PS51380">
    <property type="entry name" value="EXS"/>
    <property type="match status" value="1"/>
</dbReference>
<keyword evidence="4" id="KW-0812">Transmembrane</keyword>
<comment type="caution">
    <text evidence="11">The sequence shown here is derived from an EMBL/GenBank/DDBJ whole genome shotgun (WGS) entry which is preliminary data.</text>
</comment>
<dbReference type="Proteomes" id="UP000290572">
    <property type="component" value="Unassembled WGS sequence"/>
</dbReference>
<dbReference type="InterPro" id="IPR012337">
    <property type="entry name" value="RNaseH-like_sf"/>
</dbReference>
<evidence type="ECO:0000256" key="2">
    <source>
        <dbReference type="ARBA" id="ARBA00010879"/>
    </source>
</evidence>
<dbReference type="SUPFAM" id="SSF53098">
    <property type="entry name" value="Ribonuclease H-like"/>
    <property type="match status" value="1"/>
</dbReference>
<sequence>MQEIVKNFTVVHTNAQEQEISRHSLKVMLILKNSGNLLTMKLFAEAFYKVDALRKHVKECGVDSKGSKMDLLLRLREEMKTRSTYDKVFQKDWGVSVLLEVTDAIFVFLRCSVWIFFCLENKHLNNCSEFRAVQDVSVSSLNADDQTLLEQMMEQEDHEATQTFKWAHPGSLQLQLTDLQADVALGEHFEASDPATFWQQIVPEAAYPDLNKVSPPAKRTLTCPSVCVHTTASESIKVAGSHSFSISVPFAMRSKVEAEINRLVNENIITPVKYSEWAAPVVPILKPDGFIRLCGDYKLTINQASPLEQYPIPRVEDLFTTLSRGLSFSKLDMSHAYQQIVMDENSKQYLTINTHKGMFTYNRLPFGVASAPAIFQRTMEGLLRGLTHVAVYLDDILVTGVTDEEHLQTLDVVLSRLQDAGLCLKRNKCEFLQKEVRYLGHLVDAQGLHPLKDKVQAMTEAPCPTSVTELKAYLGLLNYYNNTEFEKFMKSNGIRHAKSAPFHPSSNGLAEHAVPTFKEGMKMVKGDTLETSYSYGSKWIPAVIMSASGPVSYTVAVGNGQILKRHVDQIRIRHVDELQDFTRLTVPSDKESLLPEIPSSTKMETAPEDVSSPITKERETGKEFQLPDKLDTPAAPQLRRSSREKRPPIRLQDYVK</sequence>
<feature type="domain" description="EXS" evidence="10">
    <location>
        <begin position="1"/>
        <end position="150"/>
    </location>
</feature>
<evidence type="ECO:0000259" key="10">
    <source>
        <dbReference type="PROSITE" id="PS51380"/>
    </source>
</evidence>
<dbReference type="Gene3D" id="3.30.420.10">
    <property type="entry name" value="Ribonuclease H-like superfamily/Ribonuclease H"/>
    <property type="match status" value="1"/>
</dbReference>
<evidence type="ECO:0000259" key="9">
    <source>
        <dbReference type="PROSITE" id="PS50878"/>
    </source>
</evidence>
<dbReference type="PROSITE" id="PS50800">
    <property type="entry name" value="SAP"/>
    <property type="match status" value="1"/>
</dbReference>
<feature type="domain" description="Reverse transcriptase" evidence="9">
    <location>
        <begin position="265"/>
        <end position="443"/>
    </location>
</feature>
<evidence type="ECO:0000256" key="6">
    <source>
        <dbReference type="ARBA" id="ARBA00023136"/>
    </source>
</evidence>
<comment type="similarity">
    <text evidence="2">Belongs to the beta type-B retroviral polymerase family. HERV class-II K(HML-2) pol subfamily.</text>
</comment>
<keyword evidence="12" id="KW-1185">Reference proteome</keyword>
<dbReference type="Gene3D" id="3.10.10.10">
    <property type="entry name" value="HIV Type 1 Reverse Transcriptase, subunit A, domain 1"/>
    <property type="match status" value="1"/>
</dbReference>
<dbReference type="InterPro" id="IPR003034">
    <property type="entry name" value="SAP_dom"/>
</dbReference>
<dbReference type="Gene3D" id="3.30.70.270">
    <property type="match status" value="1"/>
</dbReference>
<dbReference type="InterPro" id="IPR036397">
    <property type="entry name" value="RNaseH_sf"/>
</dbReference>
<evidence type="ECO:0000313" key="12">
    <source>
        <dbReference type="Proteomes" id="UP000290572"/>
    </source>
</evidence>
<dbReference type="InterPro" id="IPR000477">
    <property type="entry name" value="RT_dom"/>
</dbReference>
<reference evidence="11 12" key="1">
    <citation type="submission" date="2018-03" db="EMBL/GenBank/DDBJ databases">
        <title>Draft genome sequence of Rohu Carp (Labeo rohita).</title>
        <authorList>
            <person name="Das P."/>
            <person name="Kushwaha B."/>
            <person name="Joshi C.G."/>
            <person name="Kumar D."/>
            <person name="Nagpure N.S."/>
            <person name="Sahoo L."/>
            <person name="Das S.P."/>
            <person name="Bit A."/>
            <person name="Patnaik S."/>
            <person name="Meher P.K."/>
            <person name="Jayasankar P."/>
            <person name="Koringa P.G."/>
            <person name="Patel N.V."/>
            <person name="Hinsu A.T."/>
            <person name="Kumar R."/>
            <person name="Pandey M."/>
            <person name="Agarwal S."/>
            <person name="Srivastava S."/>
            <person name="Singh M."/>
            <person name="Iquebal M.A."/>
            <person name="Jaiswal S."/>
            <person name="Angadi U.B."/>
            <person name="Kumar N."/>
            <person name="Raza M."/>
            <person name="Shah T.M."/>
            <person name="Rai A."/>
            <person name="Jena J.K."/>
        </authorList>
    </citation>
    <scope>NUCLEOTIDE SEQUENCE [LARGE SCALE GENOMIC DNA]</scope>
    <source>
        <strain evidence="11">DASCIFA01</strain>
        <tissue evidence="11">Testis</tissue>
    </source>
</reference>
<dbReference type="GO" id="GO:0004523">
    <property type="term" value="F:RNA-DNA hybrid ribonuclease activity"/>
    <property type="evidence" value="ECO:0007669"/>
    <property type="project" value="UniProtKB-EC"/>
</dbReference>
<dbReference type="PROSITE" id="PS50878">
    <property type="entry name" value="RT_POL"/>
    <property type="match status" value="1"/>
</dbReference>
<evidence type="ECO:0000259" key="8">
    <source>
        <dbReference type="PROSITE" id="PS50800"/>
    </source>
</evidence>